<dbReference type="Proteomes" id="UP000007648">
    <property type="component" value="Unassembled WGS sequence"/>
</dbReference>
<keyword evidence="4 6" id="KW-1133">Transmembrane helix</keyword>
<evidence type="ECO:0000313" key="8">
    <source>
        <dbReference type="Proteomes" id="UP000007648"/>
    </source>
</evidence>
<sequence length="233" mass="26159">MFYWKTNLEALWRISNLTPFTQKHLKKVYASLALCMLVAATGAHLNVAAHLFEAGFLSALSSFVILFWLLITPHRDDTEPKRLLLLGGFAFLIGVGLGPELDSCIDTDPNIVPSSFMGTVMTFSSFTLNAFYGRCLGCLCLGGILLSALTLLLVSYLGNLFFLSSWLSQANMYIGLAFLCGLVIFDTQLIIEKAERKDEDYIWHCMDLFLDFVTLFRKFMACEERPFRISDSA</sequence>
<dbReference type="GO" id="GO:0033119">
    <property type="term" value="P:negative regulation of RNA splicing"/>
    <property type="evidence" value="ECO:0007669"/>
    <property type="project" value="TreeGrafter"/>
</dbReference>
<comment type="subcellular location">
    <subcellularLocation>
        <location evidence="1">Membrane</location>
        <topology evidence="1">Multi-pass membrane protein</topology>
    </subcellularLocation>
</comment>
<feature type="transmembrane region" description="Helical" evidence="6">
    <location>
        <begin position="51"/>
        <end position="71"/>
    </location>
</feature>
<dbReference type="InParanoid" id="G3VCW5"/>
<dbReference type="GeneID" id="100914907"/>
<comment type="similarity">
    <text evidence="2 6">Belongs to the BI1 family.</text>
</comment>
<evidence type="ECO:0000313" key="7">
    <source>
        <dbReference type="Ensembl" id="ENSSHAP00000001019.1"/>
    </source>
</evidence>
<keyword evidence="3 6" id="KW-0812">Transmembrane</keyword>
<gene>
    <name evidence="7" type="primary">LOC100914907</name>
</gene>
<keyword evidence="8" id="KW-1185">Reference proteome</keyword>
<keyword evidence="5 6" id="KW-0472">Membrane</keyword>
<evidence type="ECO:0000256" key="3">
    <source>
        <dbReference type="ARBA" id="ARBA00022692"/>
    </source>
</evidence>
<dbReference type="Pfam" id="PF01027">
    <property type="entry name" value="Bax1-I"/>
    <property type="match status" value="1"/>
</dbReference>
<reference evidence="7" key="2">
    <citation type="submission" date="2025-08" db="UniProtKB">
        <authorList>
            <consortium name="Ensembl"/>
        </authorList>
    </citation>
    <scope>IDENTIFICATION</scope>
</reference>
<feature type="transmembrane region" description="Helical" evidence="6">
    <location>
        <begin position="139"/>
        <end position="158"/>
    </location>
</feature>
<accession>G3VCW5</accession>
<evidence type="ECO:0000256" key="4">
    <source>
        <dbReference type="ARBA" id="ARBA00022989"/>
    </source>
</evidence>
<dbReference type="GO" id="GO:0031966">
    <property type="term" value="C:mitochondrial membrane"/>
    <property type="evidence" value="ECO:0007669"/>
    <property type="project" value="TreeGrafter"/>
</dbReference>
<feature type="transmembrane region" description="Helical" evidence="6">
    <location>
        <begin position="83"/>
        <end position="99"/>
    </location>
</feature>
<reference evidence="7 8" key="1">
    <citation type="journal article" date="2011" name="Proc. Natl. Acad. Sci. U.S.A.">
        <title>Genetic diversity and population structure of the endangered marsupial Sarcophilus harrisii (Tasmanian devil).</title>
        <authorList>
            <person name="Miller W."/>
            <person name="Hayes V.M."/>
            <person name="Ratan A."/>
            <person name="Petersen D.C."/>
            <person name="Wittekindt N.E."/>
            <person name="Miller J."/>
            <person name="Walenz B."/>
            <person name="Knight J."/>
            <person name="Qi J."/>
            <person name="Zhao F."/>
            <person name="Wang Q."/>
            <person name="Bedoya-Reina O.C."/>
            <person name="Katiyar N."/>
            <person name="Tomsho L.P."/>
            <person name="Kasson L.M."/>
            <person name="Hardie R.A."/>
            <person name="Woodbridge P."/>
            <person name="Tindall E.A."/>
            <person name="Bertelsen M.F."/>
            <person name="Dixon D."/>
            <person name="Pyecroft S."/>
            <person name="Helgen K.M."/>
            <person name="Lesk A.M."/>
            <person name="Pringle T.H."/>
            <person name="Patterson N."/>
            <person name="Zhang Y."/>
            <person name="Kreiss A."/>
            <person name="Woods G.M."/>
            <person name="Jones M.E."/>
            <person name="Schuster S.C."/>
        </authorList>
    </citation>
    <scope>NUCLEOTIDE SEQUENCE [LARGE SCALE GENOMIC DNA]</scope>
</reference>
<evidence type="ECO:0000256" key="2">
    <source>
        <dbReference type="ARBA" id="ARBA00010350"/>
    </source>
</evidence>
<dbReference type="OrthoDB" id="1277691at2759"/>
<dbReference type="GeneTree" id="ENSGT01050000244940"/>
<dbReference type="Ensembl" id="ENSSHAT00000001032.2">
    <property type="protein sequence ID" value="ENSSHAP00000001019.1"/>
    <property type="gene ID" value="ENSSHAG00000000913.2"/>
</dbReference>
<evidence type="ECO:0000256" key="6">
    <source>
        <dbReference type="RuleBase" id="RU004379"/>
    </source>
</evidence>
<feature type="transmembrane region" description="Helical" evidence="6">
    <location>
        <begin position="111"/>
        <end position="132"/>
    </location>
</feature>
<feature type="transmembrane region" description="Helical" evidence="6">
    <location>
        <begin position="28"/>
        <end position="45"/>
    </location>
</feature>
<dbReference type="RefSeq" id="XP_031813473.1">
    <property type="nucleotide sequence ID" value="XM_031957613.1"/>
</dbReference>
<dbReference type="GO" id="GO:0034620">
    <property type="term" value="P:cellular response to unfolded protein"/>
    <property type="evidence" value="ECO:0007669"/>
    <property type="project" value="TreeGrafter"/>
</dbReference>
<evidence type="ECO:0000256" key="5">
    <source>
        <dbReference type="ARBA" id="ARBA00023136"/>
    </source>
</evidence>
<name>G3VCW5_SARHA</name>
<feature type="transmembrane region" description="Helical" evidence="6">
    <location>
        <begin position="170"/>
        <end position="191"/>
    </location>
</feature>
<dbReference type="KEGG" id="shr:100914907"/>
<dbReference type="GO" id="GO:2001234">
    <property type="term" value="P:negative regulation of apoptotic signaling pathway"/>
    <property type="evidence" value="ECO:0007669"/>
    <property type="project" value="TreeGrafter"/>
</dbReference>
<dbReference type="RefSeq" id="XP_031813474.1">
    <property type="nucleotide sequence ID" value="XM_031957614.1"/>
</dbReference>
<evidence type="ECO:0008006" key="9">
    <source>
        <dbReference type="Google" id="ProtNLM"/>
    </source>
</evidence>
<proteinExistence type="inferred from homology"/>
<dbReference type="PANTHER" id="PTHR23291:SF32">
    <property type="entry name" value="BAX INHIBITOR 1"/>
    <property type="match status" value="1"/>
</dbReference>
<dbReference type="HOGENOM" id="CLU_061277_0_0_1"/>
<evidence type="ECO:0000256" key="1">
    <source>
        <dbReference type="ARBA" id="ARBA00004141"/>
    </source>
</evidence>
<protein>
    <recommendedName>
        <fullName evidence="9">Transmembrane BAX inhibitor motif-containing protein 6</fullName>
    </recommendedName>
</protein>
<dbReference type="AlphaFoldDB" id="G3VCW5"/>
<dbReference type="GO" id="GO:0019899">
    <property type="term" value="F:enzyme binding"/>
    <property type="evidence" value="ECO:0007669"/>
    <property type="project" value="TreeGrafter"/>
</dbReference>
<dbReference type="InterPro" id="IPR006214">
    <property type="entry name" value="Bax_inhibitor_1-related"/>
</dbReference>
<organism evidence="7 8">
    <name type="scientific">Sarcophilus harrisii</name>
    <name type="common">Tasmanian devil</name>
    <name type="synonym">Sarcophilus laniarius</name>
    <dbReference type="NCBI Taxonomy" id="9305"/>
    <lineage>
        <taxon>Eukaryota</taxon>
        <taxon>Metazoa</taxon>
        <taxon>Chordata</taxon>
        <taxon>Craniata</taxon>
        <taxon>Vertebrata</taxon>
        <taxon>Euteleostomi</taxon>
        <taxon>Mammalia</taxon>
        <taxon>Metatheria</taxon>
        <taxon>Dasyuromorphia</taxon>
        <taxon>Dasyuridae</taxon>
        <taxon>Sarcophilus</taxon>
    </lineage>
</organism>
<reference evidence="7" key="3">
    <citation type="submission" date="2025-09" db="UniProtKB">
        <authorList>
            <consortium name="Ensembl"/>
        </authorList>
    </citation>
    <scope>IDENTIFICATION</scope>
</reference>
<dbReference type="PANTHER" id="PTHR23291">
    <property type="entry name" value="BAX INHIBITOR-RELATED"/>
    <property type="match status" value="1"/>
</dbReference>